<dbReference type="GO" id="GO:0005783">
    <property type="term" value="C:endoplasmic reticulum"/>
    <property type="evidence" value="ECO:0007669"/>
    <property type="project" value="UniProtKB-SubCell"/>
</dbReference>
<dbReference type="VEuPathDB" id="FungiDB:MELLADRAFT_77515"/>
<dbReference type="Pfam" id="PF08577">
    <property type="entry name" value="PI31_Prot_C"/>
    <property type="match status" value="1"/>
</dbReference>
<keyword evidence="6" id="KW-0597">Phosphoprotein</keyword>
<dbReference type="KEGG" id="mlr:MELLADRAFT_77515"/>
<dbReference type="GO" id="GO:0000502">
    <property type="term" value="C:proteasome complex"/>
    <property type="evidence" value="ECO:0007669"/>
    <property type="project" value="UniProtKB-KW"/>
</dbReference>
<evidence type="ECO:0000256" key="4">
    <source>
        <dbReference type="ARBA" id="ARBA00022481"/>
    </source>
</evidence>
<sequence length="334" mass="35867">MTQIKTNETSIQNPPADLIQIYQTIKNLIKTHQDSIELVLPLNLLTLISHAILITHQFKLKLSNPSDDQDQIGERITISGITVENDQVYSHDLSIPGYFDLEEFPVKISSNEDQELGSIGFRSTSHLLDFISLFNNDVLHHLLPDLIPKTSPEPNHQSSSSSSAPPPPPSAAVPSSTPTQPPQSSNPNPSSSIQTPFNIGQSDLDPIGTSNIRLPSLYNRPTNERNPLNSNDGMFVGPNHSIFNHHQSQNPSNLGPFGGDGFLPPDAVPHGARFDPIGPGTGFMPRPSRAGDEFDPMGGLGQGLPMGNPFPSRGGGGGGFPGSGGSANYDDMFM</sequence>
<dbReference type="InParanoid" id="F4RIM8"/>
<feature type="compositionally biased region" description="Polar residues" evidence="11">
    <location>
        <begin position="208"/>
        <end position="232"/>
    </location>
</feature>
<evidence type="ECO:0000313" key="14">
    <source>
        <dbReference type="EMBL" id="EGG07807.1"/>
    </source>
</evidence>
<evidence type="ECO:0000256" key="9">
    <source>
        <dbReference type="ARBA" id="ARBA00022990"/>
    </source>
</evidence>
<keyword evidence="8" id="KW-0647">Proteasome</keyword>
<dbReference type="eggNOG" id="ENOG502S25U">
    <property type="taxonomic scope" value="Eukaryota"/>
</dbReference>
<keyword evidence="9" id="KW-0007">Acetylation</keyword>
<protein>
    <submittedName>
        <fullName evidence="14">Uncharacterized protein</fullName>
    </submittedName>
</protein>
<keyword evidence="4" id="KW-0488">Methylation</keyword>
<dbReference type="Pfam" id="PF11566">
    <property type="entry name" value="PI31_Prot_N"/>
    <property type="match status" value="1"/>
</dbReference>
<proteinExistence type="inferred from homology"/>
<accession>F4RIM8</accession>
<dbReference type="GO" id="GO:0070628">
    <property type="term" value="F:proteasome binding"/>
    <property type="evidence" value="ECO:0007669"/>
    <property type="project" value="InterPro"/>
</dbReference>
<feature type="compositionally biased region" description="Low complexity" evidence="11">
    <location>
        <begin position="172"/>
        <end position="192"/>
    </location>
</feature>
<organism evidence="15">
    <name type="scientific">Melampsora larici-populina (strain 98AG31 / pathotype 3-4-7)</name>
    <name type="common">Poplar leaf rust fungus</name>
    <dbReference type="NCBI Taxonomy" id="747676"/>
    <lineage>
        <taxon>Eukaryota</taxon>
        <taxon>Fungi</taxon>
        <taxon>Dikarya</taxon>
        <taxon>Basidiomycota</taxon>
        <taxon>Pucciniomycotina</taxon>
        <taxon>Pucciniomycetes</taxon>
        <taxon>Pucciniales</taxon>
        <taxon>Melampsoraceae</taxon>
        <taxon>Melampsora</taxon>
    </lineage>
</organism>
<evidence type="ECO:0000256" key="8">
    <source>
        <dbReference type="ARBA" id="ARBA00022942"/>
    </source>
</evidence>
<evidence type="ECO:0000256" key="1">
    <source>
        <dbReference type="ARBA" id="ARBA00004240"/>
    </source>
</evidence>
<gene>
    <name evidence="14" type="ORF">MELLADRAFT_77515</name>
</gene>
<dbReference type="PANTHER" id="PTHR13266:SF1">
    <property type="entry name" value="PROTEASOME INHIBITOR PI31 SUBUNIT"/>
    <property type="match status" value="1"/>
</dbReference>
<keyword evidence="5" id="KW-0963">Cytoplasm</keyword>
<keyword evidence="7" id="KW-0256">Endoplasmic reticulum</keyword>
<reference evidence="15" key="1">
    <citation type="journal article" date="2011" name="Proc. Natl. Acad. Sci. U.S.A.">
        <title>Obligate biotrophy features unraveled by the genomic analysis of rust fungi.</title>
        <authorList>
            <person name="Duplessis S."/>
            <person name="Cuomo C.A."/>
            <person name="Lin Y.-C."/>
            <person name="Aerts A."/>
            <person name="Tisserant E."/>
            <person name="Veneault-Fourrey C."/>
            <person name="Joly D.L."/>
            <person name="Hacquard S."/>
            <person name="Amselem J."/>
            <person name="Cantarel B.L."/>
            <person name="Chiu R."/>
            <person name="Coutinho P.M."/>
            <person name="Feau N."/>
            <person name="Field M."/>
            <person name="Frey P."/>
            <person name="Gelhaye E."/>
            <person name="Goldberg J."/>
            <person name="Grabherr M.G."/>
            <person name="Kodira C.D."/>
            <person name="Kohler A."/>
            <person name="Kuees U."/>
            <person name="Lindquist E.A."/>
            <person name="Lucas S.M."/>
            <person name="Mago R."/>
            <person name="Mauceli E."/>
            <person name="Morin E."/>
            <person name="Murat C."/>
            <person name="Pangilinan J.L."/>
            <person name="Park R."/>
            <person name="Pearson M."/>
            <person name="Quesneville H."/>
            <person name="Rouhier N."/>
            <person name="Sakthikumar S."/>
            <person name="Salamov A.A."/>
            <person name="Schmutz J."/>
            <person name="Selles B."/>
            <person name="Shapiro H."/>
            <person name="Tanguay P."/>
            <person name="Tuskan G.A."/>
            <person name="Henrissat B."/>
            <person name="Van de Peer Y."/>
            <person name="Rouze P."/>
            <person name="Ellis J.G."/>
            <person name="Dodds P.N."/>
            <person name="Schein J.E."/>
            <person name="Zhong S."/>
            <person name="Hamelin R.C."/>
            <person name="Grigoriev I.V."/>
            <person name="Szabo L.J."/>
            <person name="Martin F."/>
        </authorList>
    </citation>
    <scope>NUCLEOTIDE SEQUENCE [LARGE SCALE GENOMIC DNA]</scope>
    <source>
        <strain evidence="15">98AG31 / pathotype 3-4-7</strain>
    </source>
</reference>
<dbReference type="PANTHER" id="PTHR13266">
    <property type="entry name" value="PROTEASOME INHIBITOR"/>
    <property type="match status" value="1"/>
</dbReference>
<dbReference type="GO" id="GO:0043161">
    <property type="term" value="P:proteasome-mediated ubiquitin-dependent protein catabolic process"/>
    <property type="evidence" value="ECO:0007669"/>
    <property type="project" value="InterPro"/>
</dbReference>
<evidence type="ECO:0000313" key="15">
    <source>
        <dbReference type="Proteomes" id="UP000001072"/>
    </source>
</evidence>
<comment type="subcellular location">
    <subcellularLocation>
        <location evidence="2">Cytoplasm</location>
    </subcellularLocation>
    <subcellularLocation>
        <location evidence="1">Endoplasmic reticulum</location>
    </subcellularLocation>
</comment>
<feature type="domain" description="PI31 proteasome regulator N-terminal" evidence="13">
    <location>
        <begin position="70"/>
        <end position="146"/>
    </location>
</feature>
<dbReference type="EMBL" id="GL883103">
    <property type="protein sequence ID" value="EGG07807.1"/>
    <property type="molecule type" value="Genomic_DNA"/>
</dbReference>
<evidence type="ECO:0000256" key="11">
    <source>
        <dbReference type="SAM" id="MobiDB-lite"/>
    </source>
</evidence>
<feature type="compositionally biased region" description="Gly residues" evidence="11">
    <location>
        <begin position="313"/>
        <end position="325"/>
    </location>
</feature>
<dbReference type="GO" id="GO:0004866">
    <property type="term" value="F:endopeptidase inhibitor activity"/>
    <property type="evidence" value="ECO:0007669"/>
    <property type="project" value="InterPro"/>
</dbReference>
<feature type="domain" description="PI31 proteasome regulator C-terminal" evidence="12">
    <location>
        <begin position="199"/>
        <end position="279"/>
    </location>
</feature>
<feature type="region of interest" description="Disordered" evidence="11">
    <location>
        <begin position="274"/>
        <end position="334"/>
    </location>
</feature>
<dbReference type="InterPro" id="IPR045128">
    <property type="entry name" value="PI31-like"/>
</dbReference>
<evidence type="ECO:0000256" key="6">
    <source>
        <dbReference type="ARBA" id="ARBA00022553"/>
    </source>
</evidence>
<evidence type="ECO:0000259" key="13">
    <source>
        <dbReference type="Pfam" id="PF11566"/>
    </source>
</evidence>
<dbReference type="InterPro" id="IPR013886">
    <property type="entry name" value="PI31_Prot_C"/>
</dbReference>
<dbReference type="STRING" id="747676.F4RIM8"/>
<dbReference type="Proteomes" id="UP000001072">
    <property type="component" value="Unassembled WGS sequence"/>
</dbReference>
<dbReference type="RefSeq" id="XP_007409139.1">
    <property type="nucleotide sequence ID" value="XM_007409077.1"/>
</dbReference>
<dbReference type="AlphaFoldDB" id="F4RIM8"/>
<evidence type="ECO:0000256" key="5">
    <source>
        <dbReference type="ARBA" id="ARBA00022490"/>
    </source>
</evidence>
<feature type="compositionally biased region" description="Low complexity" evidence="11">
    <location>
        <begin position="150"/>
        <end position="163"/>
    </location>
</feature>
<dbReference type="OrthoDB" id="68090at2759"/>
<dbReference type="InterPro" id="IPR021625">
    <property type="entry name" value="PI31_Prot_N"/>
</dbReference>
<dbReference type="HOGENOM" id="CLU_831785_0_0_1"/>
<comment type="similarity">
    <text evidence="3">Belongs to the proteasome inhibitor PI31 family.</text>
</comment>
<name>F4RIM8_MELLP</name>
<dbReference type="GeneID" id="18932954"/>
<evidence type="ECO:0000256" key="10">
    <source>
        <dbReference type="ARBA" id="ARBA00024805"/>
    </source>
</evidence>
<keyword evidence="15" id="KW-1185">Reference proteome</keyword>
<evidence type="ECO:0000259" key="12">
    <source>
        <dbReference type="Pfam" id="PF08577"/>
    </source>
</evidence>
<comment type="function">
    <text evidence="10">Plays an important role in control of proteasome function. Inhibits the hydrolysis of protein and peptide substrates by the 20S proteasome. Also inhibits the activation of the proteasome by the proteasome regulatory proteins PA700 and PA28.</text>
</comment>
<evidence type="ECO:0000256" key="3">
    <source>
        <dbReference type="ARBA" id="ARBA00006405"/>
    </source>
</evidence>
<evidence type="ECO:0000256" key="2">
    <source>
        <dbReference type="ARBA" id="ARBA00004496"/>
    </source>
</evidence>
<feature type="region of interest" description="Disordered" evidence="11">
    <location>
        <begin position="148"/>
        <end position="234"/>
    </location>
</feature>
<evidence type="ECO:0000256" key="7">
    <source>
        <dbReference type="ARBA" id="ARBA00022824"/>
    </source>
</evidence>